<feature type="transmembrane region" description="Helical" evidence="6">
    <location>
        <begin position="218"/>
        <end position="236"/>
    </location>
</feature>
<keyword evidence="2" id="KW-1003">Cell membrane</keyword>
<evidence type="ECO:0000256" key="3">
    <source>
        <dbReference type="ARBA" id="ARBA00022692"/>
    </source>
</evidence>
<name>A0A0S6VSD6_9BACT</name>
<keyword evidence="8" id="KW-1185">Reference proteome</keyword>
<dbReference type="EMBL" id="DF820456">
    <property type="protein sequence ID" value="GAK50331.1"/>
    <property type="molecule type" value="Genomic_DNA"/>
</dbReference>
<feature type="transmembrane region" description="Helical" evidence="6">
    <location>
        <begin position="51"/>
        <end position="73"/>
    </location>
</feature>
<proteinExistence type="predicted"/>
<dbReference type="GO" id="GO:0022857">
    <property type="term" value="F:transmembrane transporter activity"/>
    <property type="evidence" value="ECO:0007669"/>
    <property type="project" value="InterPro"/>
</dbReference>
<sequence>MSHSGGGYSIWHSMTKKYSIYFVLLILFIVCSIINRNFLSPMNLANVSRQIAVTTILAFGETTLIICGLLDLSCGSVLALSGLLSVAVFKSSSFLAGSMLVAFGVAIVVAVFCNIINGIMVTRLKAPPFIATLAMLTMARGAALFYTNGQNIYQIGDYTKIGQNSFMFIPIPIIFLVLTLIVTWYILKHTPFGRSLYAIGGNEEAAVASGISVTRNKMIAFIINGVFVGIAGVLFMSRVNAGLPNGAVGFEFEALTSSIIGGTSFSGGIGTAGGTLAGAFIVGFLNNIMNLANVNSYLQQIIRGAIIALAVTYDIWSKTRRSKNIMGNIQDREA</sequence>
<evidence type="ECO:0000256" key="1">
    <source>
        <dbReference type="ARBA" id="ARBA00004651"/>
    </source>
</evidence>
<gene>
    <name evidence="7" type="ORF">U14_01559</name>
</gene>
<evidence type="ECO:0000256" key="5">
    <source>
        <dbReference type="ARBA" id="ARBA00023136"/>
    </source>
</evidence>
<evidence type="ECO:0000256" key="2">
    <source>
        <dbReference type="ARBA" id="ARBA00022475"/>
    </source>
</evidence>
<dbReference type="InterPro" id="IPR001851">
    <property type="entry name" value="ABC_transp_permease"/>
</dbReference>
<feature type="transmembrane region" description="Helical" evidence="6">
    <location>
        <begin position="166"/>
        <end position="187"/>
    </location>
</feature>
<dbReference type="STRING" id="1499966.U14_01559"/>
<accession>A0A0S6VSD6</accession>
<dbReference type="GO" id="GO:0005886">
    <property type="term" value="C:plasma membrane"/>
    <property type="evidence" value="ECO:0007669"/>
    <property type="project" value="UniProtKB-SubCell"/>
</dbReference>
<organism evidence="7">
    <name type="scientific">Candidatus Moduliflexus flocculans</name>
    <dbReference type="NCBI Taxonomy" id="1499966"/>
    <lineage>
        <taxon>Bacteria</taxon>
        <taxon>Candidatus Moduliflexota</taxon>
        <taxon>Candidatus Moduliflexia</taxon>
        <taxon>Candidatus Moduliflexales</taxon>
        <taxon>Candidatus Moduliflexaceae</taxon>
    </lineage>
</organism>
<dbReference type="Pfam" id="PF02653">
    <property type="entry name" value="BPD_transp_2"/>
    <property type="match status" value="1"/>
</dbReference>
<dbReference type="AlphaFoldDB" id="A0A0S6VSD6"/>
<dbReference type="HOGENOM" id="CLU_028880_4_1_0"/>
<dbReference type="PANTHER" id="PTHR32196">
    <property type="entry name" value="ABC TRANSPORTER PERMEASE PROTEIN YPHD-RELATED-RELATED"/>
    <property type="match status" value="1"/>
</dbReference>
<keyword evidence="4 6" id="KW-1133">Transmembrane helix</keyword>
<dbReference type="Proteomes" id="UP000030700">
    <property type="component" value="Unassembled WGS sequence"/>
</dbReference>
<evidence type="ECO:0000256" key="4">
    <source>
        <dbReference type="ARBA" id="ARBA00022989"/>
    </source>
</evidence>
<feature type="transmembrane region" description="Helical" evidence="6">
    <location>
        <begin position="20"/>
        <end position="39"/>
    </location>
</feature>
<protein>
    <submittedName>
        <fullName evidence="7">Monosaccharide-transporting ATPase</fullName>
    </submittedName>
</protein>
<keyword evidence="3 6" id="KW-0812">Transmembrane</keyword>
<comment type="subcellular location">
    <subcellularLocation>
        <location evidence="1">Cell membrane</location>
        <topology evidence="1">Multi-pass membrane protein</topology>
    </subcellularLocation>
</comment>
<reference evidence="7" key="1">
    <citation type="journal article" date="2015" name="PeerJ">
        <title>First genomic representation of candidate bacterial phylum KSB3 points to enhanced environmental sensing as a trigger of wastewater bulking.</title>
        <authorList>
            <person name="Sekiguchi Y."/>
            <person name="Ohashi A."/>
            <person name="Parks D.H."/>
            <person name="Yamauchi T."/>
            <person name="Tyson G.W."/>
            <person name="Hugenholtz P."/>
        </authorList>
    </citation>
    <scope>NUCLEOTIDE SEQUENCE [LARGE SCALE GENOMIC DNA]</scope>
</reference>
<feature type="transmembrane region" description="Helical" evidence="6">
    <location>
        <begin position="128"/>
        <end position="146"/>
    </location>
</feature>
<evidence type="ECO:0000256" key="6">
    <source>
        <dbReference type="SAM" id="Phobius"/>
    </source>
</evidence>
<evidence type="ECO:0000313" key="8">
    <source>
        <dbReference type="Proteomes" id="UP000030700"/>
    </source>
</evidence>
<feature type="transmembrane region" description="Helical" evidence="6">
    <location>
        <begin position="93"/>
        <end position="116"/>
    </location>
</feature>
<evidence type="ECO:0000313" key="7">
    <source>
        <dbReference type="EMBL" id="GAK50331.1"/>
    </source>
</evidence>
<keyword evidence="5 6" id="KW-0472">Membrane</keyword>
<dbReference type="CDD" id="cd06579">
    <property type="entry name" value="TM_PBP1_transp_AraH_like"/>
    <property type="match status" value="1"/>
</dbReference>